<name>A0ABD1LB12_9FABA</name>
<feature type="transmembrane region" description="Helical" evidence="6">
    <location>
        <begin position="238"/>
        <end position="257"/>
    </location>
</feature>
<sequence length="276" mass="30168">MAVSTAISQLSCFSAVHRSLHLRRRSLLCPSPRSKLSVVMSLERHDTDTAGSDTKNTLSYAADVSKLHVQEKQSSYSTKDNHDAEKIGTEATQETVGQPKKTAKIHDFCLGIPFGGFILTGGIIEFLFSRSPATLSSGVLFGGALLFLSTLSLKVWRQGKSSLPFILGQAALSGLLIWKNFQSYSLAKKIFPAGFSAIIRYLNALLLFYLIIFWSLKLVIVLLAPLMLRVPNFGLISLCLREIFVCSSAMLCFYLYVLTSGGNPPPKKLKPSASIA</sequence>
<dbReference type="InterPro" id="IPR005349">
    <property type="entry name" value="TMEM14"/>
</dbReference>
<dbReference type="InterPro" id="IPR044890">
    <property type="entry name" value="TMEM14_sf"/>
</dbReference>
<evidence type="ECO:0000256" key="2">
    <source>
        <dbReference type="ARBA" id="ARBA00007590"/>
    </source>
</evidence>
<evidence type="ECO:0000313" key="7">
    <source>
        <dbReference type="EMBL" id="KAL2320711.1"/>
    </source>
</evidence>
<dbReference type="AlphaFoldDB" id="A0ABD1LB12"/>
<evidence type="ECO:0000256" key="4">
    <source>
        <dbReference type="ARBA" id="ARBA00022989"/>
    </source>
</evidence>
<feature type="transmembrane region" description="Helical" evidence="6">
    <location>
        <begin position="201"/>
        <end position="226"/>
    </location>
</feature>
<keyword evidence="5 6" id="KW-0472">Membrane</keyword>
<accession>A0ABD1LB12</accession>
<comment type="similarity">
    <text evidence="2">Belongs to the TMEM14 family.</text>
</comment>
<gene>
    <name evidence="7" type="ORF">Fmac_029680</name>
</gene>
<evidence type="ECO:0000256" key="5">
    <source>
        <dbReference type="ARBA" id="ARBA00023136"/>
    </source>
</evidence>
<reference evidence="7 8" key="1">
    <citation type="submission" date="2024-08" db="EMBL/GenBank/DDBJ databases">
        <title>Insights into the chromosomal genome structure of Flemingia macrophylla.</title>
        <authorList>
            <person name="Ding Y."/>
            <person name="Zhao Y."/>
            <person name="Bi W."/>
            <person name="Wu M."/>
            <person name="Zhao G."/>
            <person name="Gong Y."/>
            <person name="Li W."/>
            <person name="Zhang P."/>
        </authorList>
    </citation>
    <scope>NUCLEOTIDE SEQUENCE [LARGE SCALE GENOMIC DNA]</scope>
    <source>
        <strain evidence="7">DYQJB</strain>
        <tissue evidence="7">Leaf</tissue>
    </source>
</reference>
<evidence type="ECO:0000256" key="6">
    <source>
        <dbReference type="SAM" id="Phobius"/>
    </source>
</evidence>
<evidence type="ECO:0000256" key="1">
    <source>
        <dbReference type="ARBA" id="ARBA00004370"/>
    </source>
</evidence>
<dbReference type="Pfam" id="PF03647">
    <property type="entry name" value="Tmemb_14"/>
    <property type="match status" value="1"/>
</dbReference>
<feature type="transmembrane region" description="Helical" evidence="6">
    <location>
        <begin position="108"/>
        <end position="128"/>
    </location>
</feature>
<comment type="caution">
    <text evidence="7">The sequence shown here is derived from an EMBL/GenBank/DDBJ whole genome shotgun (WGS) entry which is preliminary data.</text>
</comment>
<evidence type="ECO:0008006" key="9">
    <source>
        <dbReference type="Google" id="ProtNLM"/>
    </source>
</evidence>
<dbReference type="EMBL" id="JBGMDY010000010">
    <property type="protein sequence ID" value="KAL2320711.1"/>
    <property type="molecule type" value="Genomic_DNA"/>
</dbReference>
<proteinExistence type="inferred from homology"/>
<evidence type="ECO:0000256" key="3">
    <source>
        <dbReference type="ARBA" id="ARBA00022692"/>
    </source>
</evidence>
<keyword evidence="3 6" id="KW-0812">Transmembrane</keyword>
<dbReference type="Proteomes" id="UP001603857">
    <property type="component" value="Unassembled WGS sequence"/>
</dbReference>
<feature type="transmembrane region" description="Helical" evidence="6">
    <location>
        <begin position="134"/>
        <end position="156"/>
    </location>
</feature>
<dbReference type="Gene3D" id="1.10.10.1740">
    <property type="entry name" value="Transmembrane protein 14-like"/>
    <property type="match status" value="1"/>
</dbReference>
<dbReference type="PANTHER" id="PTHR12668:SF48">
    <property type="entry name" value="PROTEIN FATTY ACID EXPORT 1, CHLOROPLASTIC"/>
    <property type="match status" value="1"/>
</dbReference>
<comment type="subcellular location">
    <subcellularLocation>
        <location evidence="1">Membrane</location>
    </subcellularLocation>
</comment>
<keyword evidence="8" id="KW-1185">Reference proteome</keyword>
<dbReference type="GO" id="GO:0016020">
    <property type="term" value="C:membrane"/>
    <property type="evidence" value="ECO:0007669"/>
    <property type="project" value="UniProtKB-SubCell"/>
</dbReference>
<protein>
    <recommendedName>
        <fullName evidence="9">Protein FATTY ACID EXPORT 1, chloroplastic</fullName>
    </recommendedName>
</protein>
<feature type="transmembrane region" description="Helical" evidence="6">
    <location>
        <begin position="163"/>
        <end position="181"/>
    </location>
</feature>
<organism evidence="7 8">
    <name type="scientific">Flemingia macrophylla</name>
    <dbReference type="NCBI Taxonomy" id="520843"/>
    <lineage>
        <taxon>Eukaryota</taxon>
        <taxon>Viridiplantae</taxon>
        <taxon>Streptophyta</taxon>
        <taxon>Embryophyta</taxon>
        <taxon>Tracheophyta</taxon>
        <taxon>Spermatophyta</taxon>
        <taxon>Magnoliopsida</taxon>
        <taxon>eudicotyledons</taxon>
        <taxon>Gunneridae</taxon>
        <taxon>Pentapetalae</taxon>
        <taxon>rosids</taxon>
        <taxon>fabids</taxon>
        <taxon>Fabales</taxon>
        <taxon>Fabaceae</taxon>
        <taxon>Papilionoideae</taxon>
        <taxon>50 kb inversion clade</taxon>
        <taxon>NPAAA clade</taxon>
        <taxon>indigoferoid/millettioid clade</taxon>
        <taxon>Phaseoleae</taxon>
        <taxon>Flemingia</taxon>
    </lineage>
</organism>
<keyword evidence="4 6" id="KW-1133">Transmembrane helix</keyword>
<evidence type="ECO:0000313" key="8">
    <source>
        <dbReference type="Proteomes" id="UP001603857"/>
    </source>
</evidence>
<dbReference type="PANTHER" id="PTHR12668">
    <property type="entry name" value="TRANSMEMBRANE PROTEIN 14, 15"/>
    <property type="match status" value="1"/>
</dbReference>